<evidence type="ECO:0000256" key="1">
    <source>
        <dbReference type="SAM" id="SignalP"/>
    </source>
</evidence>
<dbReference type="InterPro" id="IPR013424">
    <property type="entry name" value="Ice-binding_C"/>
</dbReference>
<feature type="signal peptide" evidence="1">
    <location>
        <begin position="1"/>
        <end position="18"/>
    </location>
</feature>
<dbReference type="Pfam" id="PF07589">
    <property type="entry name" value="PEP-CTERM"/>
    <property type="match status" value="1"/>
</dbReference>
<sequence length="208" mass="21709">MSPLIRLSAAALVSLAFAATAGATVIDFNGKAAGYYASANNTVLNNIKFSSSSGNLLYMGTGYTGGDTSPYAYNGTDYLMSYNSFTLSAATASPFSVQSLDMKAWNTYGPIASATLVGTYANGGTISNTINLNQTGNNILTGGNDFNTYLLSGYTNLTSLTIQQSNDNNWLAVDNITINAATVPEPGTLAVFGLGLAGLAAMRRRKQR</sequence>
<proteinExistence type="predicted"/>
<comment type="caution">
    <text evidence="3">The sequence shown here is derived from an EMBL/GenBank/DDBJ whole genome shotgun (WGS) entry which is preliminary data.</text>
</comment>
<name>A0A7X4HFY9_9BURK</name>
<dbReference type="AlphaFoldDB" id="A0A7X4HFY9"/>
<dbReference type="EMBL" id="WWCU01000034">
    <property type="protein sequence ID" value="MYN10234.1"/>
    <property type="molecule type" value="Genomic_DNA"/>
</dbReference>
<reference evidence="3 4" key="1">
    <citation type="submission" date="2019-12" db="EMBL/GenBank/DDBJ databases">
        <title>Novel species isolated from a subtropical stream in China.</title>
        <authorList>
            <person name="Lu H."/>
        </authorList>
    </citation>
    <scope>NUCLEOTIDE SEQUENCE [LARGE SCALE GENOMIC DNA]</scope>
    <source>
        <strain evidence="3 4">FT127W</strain>
    </source>
</reference>
<evidence type="ECO:0000313" key="3">
    <source>
        <dbReference type="EMBL" id="MYN10234.1"/>
    </source>
</evidence>
<dbReference type="NCBIfam" id="TIGR02595">
    <property type="entry name" value="PEP_CTERM"/>
    <property type="match status" value="1"/>
</dbReference>
<accession>A0A7X4HFY9</accession>
<keyword evidence="4" id="KW-1185">Reference proteome</keyword>
<keyword evidence="1" id="KW-0732">Signal</keyword>
<evidence type="ECO:0000313" key="4">
    <source>
        <dbReference type="Proteomes" id="UP000450676"/>
    </source>
</evidence>
<feature type="domain" description="Ice-binding protein C-terminal" evidence="2">
    <location>
        <begin position="182"/>
        <end position="205"/>
    </location>
</feature>
<feature type="chain" id="PRO_5031213469" evidence="1">
    <location>
        <begin position="19"/>
        <end position="208"/>
    </location>
</feature>
<dbReference type="Proteomes" id="UP000450676">
    <property type="component" value="Unassembled WGS sequence"/>
</dbReference>
<dbReference type="RefSeq" id="WP_161074526.1">
    <property type="nucleotide sequence ID" value="NZ_WWCU01000034.1"/>
</dbReference>
<organism evidence="3 4">
    <name type="scientific">Pseudoduganella aquatica</name>
    <dbReference type="NCBI Taxonomy" id="2660641"/>
    <lineage>
        <taxon>Bacteria</taxon>
        <taxon>Pseudomonadati</taxon>
        <taxon>Pseudomonadota</taxon>
        <taxon>Betaproteobacteria</taxon>
        <taxon>Burkholderiales</taxon>
        <taxon>Oxalobacteraceae</taxon>
        <taxon>Telluria group</taxon>
        <taxon>Pseudoduganella</taxon>
    </lineage>
</organism>
<gene>
    <name evidence="3" type="ORF">GTP77_23195</name>
</gene>
<protein>
    <submittedName>
        <fullName evidence="3">PEP-CTERM sorting domain-containing protein</fullName>
    </submittedName>
</protein>
<evidence type="ECO:0000259" key="2">
    <source>
        <dbReference type="Pfam" id="PF07589"/>
    </source>
</evidence>